<evidence type="ECO:0000313" key="1">
    <source>
        <dbReference type="EMBL" id="KAF5397695.1"/>
    </source>
</evidence>
<proteinExistence type="predicted"/>
<dbReference type="AlphaFoldDB" id="A0A8J4SLA3"/>
<name>A0A8J4SLA3_9TREM</name>
<accession>A0A8J4SLA3</accession>
<gene>
    <name evidence="1" type="ORF">PHET_09398</name>
</gene>
<keyword evidence="2" id="KW-1185">Reference proteome</keyword>
<sequence>MCSVLFVKLNKLVHVLSLPQEDELPERRRLLSSSSYDAGQAVYGSCTPPITTVTEQPCDRDALVRDIIKIVENRVVDAGASEVNLVDNQQYTERSRYYADTVARRPMGPPVLPIILPRTCANPAAVIDAPTANQHELHSARRIARMHRDLLQVMGTQQPDDLTVPFVQT</sequence>
<reference evidence="1" key="1">
    <citation type="submission" date="2019-05" db="EMBL/GenBank/DDBJ databases">
        <title>Annotation for the trematode Paragonimus heterotremus.</title>
        <authorList>
            <person name="Choi Y.-J."/>
        </authorList>
    </citation>
    <scope>NUCLEOTIDE SEQUENCE</scope>
    <source>
        <strain evidence="1">LC</strain>
    </source>
</reference>
<dbReference type="OrthoDB" id="8962942at2759"/>
<protein>
    <submittedName>
        <fullName evidence="1">RING-box protein 1</fullName>
    </submittedName>
</protein>
<evidence type="ECO:0000313" key="2">
    <source>
        <dbReference type="Proteomes" id="UP000748531"/>
    </source>
</evidence>
<comment type="caution">
    <text evidence="1">The sequence shown here is derived from an EMBL/GenBank/DDBJ whole genome shotgun (WGS) entry which is preliminary data.</text>
</comment>
<organism evidence="1 2">
    <name type="scientific">Paragonimus heterotremus</name>
    <dbReference type="NCBI Taxonomy" id="100268"/>
    <lineage>
        <taxon>Eukaryota</taxon>
        <taxon>Metazoa</taxon>
        <taxon>Spiralia</taxon>
        <taxon>Lophotrochozoa</taxon>
        <taxon>Platyhelminthes</taxon>
        <taxon>Trematoda</taxon>
        <taxon>Digenea</taxon>
        <taxon>Plagiorchiida</taxon>
        <taxon>Troglotremata</taxon>
        <taxon>Troglotrematidae</taxon>
        <taxon>Paragonimus</taxon>
    </lineage>
</organism>
<dbReference type="EMBL" id="LUCH01005902">
    <property type="protein sequence ID" value="KAF5397695.1"/>
    <property type="molecule type" value="Genomic_DNA"/>
</dbReference>
<dbReference type="Proteomes" id="UP000748531">
    <property type="component" value="Unassembled WGS sequence"/>
</dbReference>